<reference evidence="2" key="1">
    <citation type="journal article" date="2017" name="Appl. Environ. Microbiol.">
        <title>Molecular characterization of an Endozoicomonas-like organism causing infection in king scallop Pecten maximus L.</title>
        <authorList>
            <person name="Cano I."/>
            <person name="van Aerle R."/>
            <person name="Ross S."/>
            <person name="Verner-Jeffreys D.W."/>
            <person name="Paley R.K."/>
            <person name="Rimmer G."/>
            <person name="Ryder D."/>
            <person name="Hooper P."/>
            <person name="Stone D."/>
            <person name="Feist S.W."/>
        </authorList>
    </citation>
    <scope>NUCLEOTIDE SEQUENCE</scope>
</reference>
<dbReference type="InterPro" id="IPR036188">
    <property type="entry name" value="FAD/NAD-bd_sf"/>
</dbReference>
<dbReference type="Gene3D" id="3.50.50.60">
    <property type="entry name" value="FAD/NAD(P)-binding domain"/>
    <property type="match status" value="1"/>
</dbReference>
<dbReference type="SUPFAM" id="SSF51905">
    <property type="entry name" value="FAD/NAD(P)-binding domain"/>
    <property type="match status" value="1"/>
</dbReference>
<gene>
    <name evidence="2" type="ORF">CI610_01315</name>
</gene>
<dbReference type="Pfam" id="PF01266">
    <property type="entry name" value="DAO"/>
    <property type="match status" value="1"/>
</dbReference>
<accession>A0A2H9T915</accession>
<dbReference type="Gene3D" id="3.30.9.10">
    <property type="entry name" value="D-Amino Acid Oxidase, subunit A, domain 2"/>
    <property type="match status" value="1"/>
</dbReference>
<dbReference type="AlphaFoldDB" id="A0A2H9T915"/>
<proteinExistence type="predicted"/>
<evidence type="ECO:0000259" key="1">
    <source>
        <dbReference type="Pfam" id="PF01266"/>
    </source>
</evidence>
<protein>
    <recommendedName>
        <fullName evidence="1">FAD dependent oxidoreductase domain-containing protein</fullName>
    </recommendedName>
</protein>
<evidence type="ECO:0000313" key="2">
    <source>
        <dbReference type="EMBL" id="PJE79703.1"/>
    </source>
</evidence>
<dbReference type="EMBL" id="NSIT01000052">
    <property type="protein sequence ID" value="PJE79703.1"/>
    <property type="molecule type" value="Genomic_DNA"/>
</dbReference>
<feature type="domain" description="FAD dependent oxidoreductase" evidence="1">
    <location>
        <begin position="8"/>
        <end position="308"/>
    </location>
</feature>
<dbReference type="InterPro" id="IPR006076">
    <property type="entry name" value="FAD-dep_OxRdtase"/>
</dbReference>
<sequence length="400" mass="44868">MIQVIETDVIVFGGGIAGLWLFRCLHNLGYKVILLENNALGGGQTIKSQGIIHGGTKYTLSGTLTKASQCIAGMPDRWRKALQGEADVDLQEAEVLCPAHYLWSPGGLGSRLTTFFASKALRGRVDQLKAKDFPPVFQHKNFRGKIYQLNEIVLDISSVVKALSQGLENYIIKTDWNKDCRLVTEHNRIQYVDIQQAGLHIHVNAKKYVTTAGEGTQPLMDMWGIKEPEMQVRPLHMVMVRHRYPNPLYAHCIGTKAVPRMTITSHPDTDNRWVWYLGGEIAEEGNQRSAEEQIEVAQKELKALLPWVPMDDAQWGTLRINRAEPRQHSLLRPDAAFCQPVDNSVICWPTKLALAPNLSDQVLSLLRKSGVMSGGNQSFHMPEQLEHPDIAPSFWSECFA</sequence>
<comment type="caution">
    <text evidence="2">The sequence shown here is derived from an EMBL/GenBank/DDBJ whole genome shotgun (WGS) entry which is preliminary data.</text>
</comment>
<name>A0A2H9T915_9ZZZZ</name>
<organism evidence="2">
    <name type="scientific">invertebrate metagenome</name>
    <dbReference type="NCBI Taxonomy" id="1711999"/>
    <lineage>
        <taxon>unclassified sequences</taxon>
        <taxon>metagenomes</taxon>
        <taxon>organismal metagenomes</taxon>
    </lineage>
</organism>